<protein>
    <submittedName>
        <fullName evidence="1">Uncharacterized protein</fullName>
    </submittedName>
</protein>
<proteinExistence type="predicted"/>
<gene>
    <name evidence="1" type="ORF">JANAI62_11660</name>
</gene>
<dbReference type="Proteomes" id="UP000786693">
    <property type="component" value="Unassembled WGS sequence"/>
</dbReference>
<dbReference type="EMBL" id="BPFH01000002">
    <property type="protein sequence ID" value="GIT94543.1"/>
    <property type="molecule type" value="Genomic_DNA"/>
</dbReference>
<accession>A0ABQ4NJF2</accession>
<evidence type="ECO:0000313" key="2">
    <source>
        <dbReference type="Proteomes" id="UP000786693"/>
    </source>
</evidence>
<organism evidence="1 2">
    <name type="scientific">Jannaschia pagri</name>
    <dbReference type="NCBI Taxonomy" id="2829797"/>
    <lineage>
        <taxon>Bacteria</taxon>
        <taxon>Pseudomonadati</taxon>
        <taxon>Pseudomonadota</taxon>
        <taxon>Alphaproteobacteria</taxon>
        <taxon>Rhodobacterales</taxon>
        <taxon>Roseobacteraceae</taxon>
        <taxon>Jannaschia</taxon>
    </lineage>
</organism>
<dbReference type="RefSeq" id="WP_220748072.1">
    <property type="nucleotide sequence ID" value="NZ_BPFH01000002.1"/>
</dbReference>
<sequence length="68" mass="7191">MTEKTIVQVIFEGPDSDAAADAYVVQFADGGMDEDVEARLAGQGYTVEDTDFDTSARTLTIKLGTGDA</sequence>
<evidence type="ECO:0000313" key="1">
    <source>
        <dbReference type="EMBL" id="GIT94543.1"/>
    </source>
</evidence>
<comment type="caution">
    <text evidence="1">The sequence shown here is derived from an EMBL/GenBank/DDBJ whole genome shotgun (WGS) entry which is preliminary data.</text>
</comment>
<name>A0ABQ4NJF2_9RHOB</name>
<keyword evidence="2" id="KW-1185">Reference proteome</keyword>
<reference evidence="1 2" key="1">
    <citation type="submission" date="2021-05" db="EMBL/GenBank/DDBJ databases">
        <title>Bacteria Genome sequencing.</title>
        <authorList>
            <person name="Takabe Y."/>
            <person name="Nakajima Y."/>
            <person name="Suzuki S."/>
            <person name="Shiozaki T."/>
        </authorList>
    </citation>
    <scope>NUCLEOTIDE SEQUENCE [LARGE SCALE GENOMIC DNA]</scope>
    <source>
        <strain evidence="1 2">AI_62</strain>
    </source>
</reference>